<proteinExistence type="predicted"/>
<dbReference type="AlphaFoldDB" id="A0AAV4Q1K5"/>
<gene>
    <name evidence="1" type="ORF">CDAR_430631</name>
</gene>
<protein>
    <recommendedName>
        <fullName evidence="3">Maturase K</fullName>
    </recommendedName>
</protein>
<accession>A0AAV4Q1K5</accession>
<comment type="caution">
    <text evidence="1">The sequence shown here is derived from an EMBL/GenBank/DDBJ whole genome shotgun (WGS) entry which is preliminary data.</text>
</comment>
<keyword evidence="2" id="KW-1185">Reference proteome</keyword>
<organism evidence="1 2">
    <name type="scientific">Caerostris darwini</name>
    <dbReference type="NCBI Taxonomy" id="1538125"/>
    <lineage>
        <taxon>Eukaryota</taxon>
        <taxon>Metazoa</taxon>
        <taxon>Ecdysozoa</taxon>
        <taxon>Arthropoda</taxon>
        <taxon>Chelicerata</taxon>
        <taxon>Arachnida</taxon>
        <taxon>Araneae</taxon>
        <taxon>Araneomorphae</taxon>
        <taxon>Entelegynae</taxon>
        <taxon>Araneoidea</taxon>
        <taxon>Araneidae</taxon>
        <taxon>Caerostris</taxon>
    </lineage>
</organism>
<name>A0AAV4Q1K5_9ARAC</name>
<evidence type="ECO:0008006" key="3">
    <source>
        <dbReference type="Google" id="ProtNLM"/>
    </source>
</evidence>
<evidence type="ECO:0000313" key="1">
    <source>
        <dbReference type="EMBL" id="GIY03315.1"/>
    </source>
</evidence>
<sequence length="249" mass="28581">MEVFCIKLLLQSLLRRDEVAFSSGVIEEFLFSPERAPCGRHLSLQVPIFYSTFRSALREYFESLKRFSSVLHNRSVSFGGGGRKELFLCQNGTSISSVWDRSVGMENILKLRKAEVALVPGGIEKFLHSLERAPRVRHLSLQVSIFYSTFPRTSREYFGSLRVTLDHSSVLQNRGVSFWGEGGGEERALPLSKWNFDFIRLGQKCLGWRTFVVCFRCDRFEGFVVIIFRYGSLLHQTLLQSLWVVKFGC</sequence>
<reference evidence="1 2" key="1">
    <citation type="submission" date="2021-06" db="EMBL/GenBank/DDBJ databases">
        <title>Caerostris darwini draft genome.</title>
        <authorList>
            <person name="Kono N."/>
            <person name="Arakawa K."/>
        </authorList>
    </citation>
    <scope>NUCLEOTIDE SEQUENCE [LARGE SCALE GENOMIC DNA]</scope>
</reference>
<dbReference type="EMBL" id="BPLQ01003792">
    <property type="protein sequence ID" value="GIY03315.1"/>
    <property type="molecule type" value="Genomic_DNA"/>
</dbReference>
<dbReference type="Proteomes" id="UP001054837">
    <property type="component" value="Unassembled WGS sequence"/>
</dbReference>
<evidence type="ECO:0000313" key="2">
    <source>
        <dbReference type="Proteomes" id="UP001054837"/>
    </source>
</evidence>